<dbReference type="PANTHER" id="PTHR43777">
    <property type="entry name" value="MOLYBDENUM COFACTOR CYTIDYLYLTRANSFERASE"/>
    <property type="match status" value="1"/>
</dbReference>
<name>A0ABP1EWU3_9FLAO</name>
<dbReference type="Pfam" id="PF12804">
    <property type="entry name" value="NTP_transf_3"/>
    <property type="match status" value="1"/>
</dbReference>
<dbReference type="EMBL" id="CAXJIO010000011">
    <property type="protein sequence ID" value="CAL2102862.1"/>
    <property type="molecule type" value="Genomic_DNA"/>
</dbReference>
<keyword evidence="2" id="KW-0548">Nucleotidyltransferase</keyword>
<proteinExistence type="predicted"/>
<protein>
    <submittedName>
        <fullName evidence="2">Molybdenum cofactor cytidylyltransferase</fullName>
        <ecNumber evidence="2">2.7.7.76</ecNumber>
    </submittedName>
</protein>
<keyword evidence="3" id="KW-1185">Reference proteome</keyword>
<comment type="caution">
    <text evidence="2">The sequence shown here is derived from an EMBL/GenBank/DDBJ whole genome shotgun (WGS) entry which is preliminary data.</text>
</comment>
<keyword evidence="2" id="KW-0808">Transferase</keyword>
<dbReference type="EC" id="2.7.7.76" evidence="2"/>
<dbReference type="Proteomes" id="UP001497527">
    <property type="component" value="Unassembled WGS sequence"/>
</dbReference>
<dbReference type="PANTHER" id="PTHR43777:SF1">
    <property type="entry name" value="MOLYBDENUM COFACTOR CYTIDYLYLTRANSFERASE"/>
    <property type="match status" value="1"/>
</dbReference>
<dbReference type="RefSeq" id="WP_348716626.1">
    <property type="nucleotide sequence ID" value="NZ_CAXJIO010000011.1"/>
</dbReference>
<feature type="domain" description="MobA-like NTP transferase" evidence="1">
    <location>
        <begin position="7"/>
        <end position="168"/>
    </location>
</feature>
<dbReference type="SUPFAM" id="SSF53448">
    <property type="entry name" value="Nucleotide-diphospho-sugar transferases"/>
    <property type="match status" value="1"/>
</dbReference>
<sequence>MQNTAIIILAAGSASRMGAIKQLLPYKNTTLLGWAIQNAVQSNAKATFCVLGANATQIIEEIKQSSIPIIINAEYKDGLSSSIASGIEHIENRSFDHVLIMLADQPNVNTDYLNTLLNTSQEHPHNIIASDYGKNVGVPAIFPKAYFQNLTKLKGDKGAKLFLQHHLSEVMKIKTIDLIDIDTKEEYQRLIN</sequence>
<dbReference type="InterPro" id="IPR025877">
    <property type="entry name" value="MobA-like_NTP_Trfase"/>
</dbReference>
<gene>
    <name evidence="2" type="ORF">T190423A01A_20613</name>
</gene>
<reference evidence="2 3" key="1">
    <citation type="submission" date="2024-05" db="EMBL/GenBank/DDBJ databases">
        <authorList>
            <person name="Duchaud E."/>
        </authorList>
    </citation>
    <scope>NUCLEOTIDE SEQUENCE [LARGE SCALE GENOMIC DNA]</scope>
    <source>
        <strain evidence="2">Ena-SAMPLE-TAB-13-05-2024-13:56:06:370-140308</strain>
    </source>
</reference>
<dbReference type="Gene3D" id="3.90.550.10">
    <property type="entry name" value="Spore Coat Polysaccharide Biosynthesis Protein SpsA, Chain A"/>
    <property type="match status" value="1"/>
</dbReference>
<evidence type="ECO:0000313" key="3">
    <source>
        <dbReference type="Proteomes" id="UP001497527"/>
    </source>
</evidence>
<dbReference type="GO" id="GO:0061602">
    <property type="term" value="F:molybdenum cofactor cytidylyltransferase activity"/>
    <property type="evidence" value="ECO:0007669"/>
    <property type="project" value="UniProtKB-EC"/>
</dbReference>
<accession>A0ABP1EWU3</accession>
<dbReference type="CDD" id="cd04182">
    <property type="entry name" value="GT_2_like_f"/>
    <property type="match status" value="1"/>
</dbReference>
<evidence type="ECO:0000313" key="2">
    <source>
        <dbReference type="EMBL" id="CAL2102862.1"/>
    </source>
</evidence>
<evidence type="ECO:0000259" key="1">
    <source>
        <dbReference type="Pfam" id="PF12804"/>
    </source>
</evidence>
<dbReference type="InterPro" id="IPR029044">
    <property type="entry name" value="Nucleotide-diphossugar_trans"/>
</dbReference>
<organism evidence="2 3">
    <name type="scientific">Tenacibaculum polynesiense</name>
    <dbReference type="NCBI Taxonomy" id="3137857"/>
    <lineage>
        <taxon>Bacteria</taxon>
        <taxon>Pseudomonadati</taxon>
        <taxon>Bacteroidota</taxon>
        <taxon>Flavobacteriia</taxon>
        <taxon>Flavobacteriales</taxon>
        <taxon>Flavobacteriaceae</taxon>
        <taxon>Tenacibaculum</taxon>
    </lineage>
</organism>